<evidence type="ECO:0000256" key="1">
    <source>
        <dbReference type="ARBA" id="ARBA00001946"/>
    </source>
</evidence>
<evidence type="ECO:0000256" key="5">
    <source>
        <dbReference type="ARBA" id="ARBA00022723"/>
    </source>
</evidence>
<feature type="domain" description="Mur ligase central" evidence="13">
    <location>
        <begin position="45"/>
        <end position="264"/>
    </location>
</feature>
<evidence type="ECO:0000313" key="14">
    <source>
        <dbReference type="EMBL" id="MBC8570215.1"/>
    </source>
</evidence>
<dbReference type="Pfam" id="PF02875">
    <property type="entry name" value="Mur_ligase_C"/>
    <property type="match status" value="1"/>
</dbReference>
<evidence type="ECO:0000256" key="3">
    <source>
        <dbReference type="ARBA" id="ARBA00013025"/>
    </source>
</evidence>
<dbReference type="Proteomes" id="UP000660861">
    <property type="component" value="Unassembled WGS sequence"/>
</dbReference>
<dbReference type="PANTHER" id="PTHR11136:SF0">
    <property type="entry name" value="DIHYDROFOLATE SYNTHETASE-RELATED"/>
    <property type="match status" value="1"/>
</dbReference>
<gene>
    <name evidence="14" type="ORF">H8709_05170</name>
</gene>
<keyword evidence="6 11" id="KW-0547">Nucleotide-binding</keyword>
<sequence>MTTYQETLDHIHSLLRFGSRPGLERIRTLLKRLGNPQEKLKFVHVAGTNGKGSTTCMIAAALQRAGYRTGLYISPYVVEFRERMQINGAMITEEELCALMDRVRPQIEEMAARDEIITEFEAITAAAFLWYYERGCDIVCLEVGLGGRFDATNVIGVPEASVICSISLDHTDVLGDTLAQIAMEKCGIIKPGGVTVCYPLQEPEALAVIMEHAAKRGNPLIMGNFAGADIGEETMLGSRFRYRGLALRLRMAGRHQIANAVTAVETLLALRERGYAVPDAAIVEGLASVRFPARMEVLCERPLIVLDGAHNLSGMQALEKVMASLDHKDIRVIMGMLSDKDYRASVALIAPYCRRLATIRPENGRALDPAVLAELARVYVPETAAFEDYDAAIAYAMEGMGEEDVLFICGSLYLATSMREKMTALLQKR</sequence>
<dbReference type="GO" id="GO:0046872">
    <property type="term" value="F:metal ion binding"/>
    <property type="evidence" value="ECO:0007669"/>
    <property type="project" value="UniProtKB-KW"/>
</dbReference>
<evidence type="ECO:0000256" key="11">
    <source>
        <dbReference type="PIRNR" id="PIRNR001563"/>
    </source>
</evidence>
<evidence type="ECO:0000256" key="4">
    <source>
        <dbReference type="ARBA" id="ARBA00022598"/>
    </source>
</evidence>
<dbReference type="InterPro" id="IPR036615">
    <property type="entry name" value="Mur_ligase_C_dom_sf"/>
</dbReference>
<dbReference type="NCBIfam" id="TIGR01499">
    <property type="entry name" value="folC"/>
    <property type="match status" value="1"/>
</dbReference>
<dbReference type="GO" id="GO:0004326">
    <property type="term" value="F:tetrahydrofolylpolyglutamate synthase activity"/>
    <property type="evidence" value="ECO:0007669"/>
    <property type="project" value="UniProtKB-EC"/>
</dbReference>
<dbReference type="RefSeq" id="WP_262397302.1">
    <property type="nucleotide sequence ID" value="NZ_JACRTC010000002.1"/>
</dbReference>
<evidence type="ECO:0000256" key="8">
    <source>
        <dbReference type="ARBA" id="ARBA00022842"/>
    </source>
</evidence>
<evidence type="ECO:0000256" key="2">
    <source>
        <dbReference type="ARBA" id="ARBA00008276"/>
    </source>
</evidence>
<dbReference type="GO" id="GO:0005737">
    <property type="term" value="C:cytoplasm"/>
    <property type="evidence" value="ECO:0007669"/>
    <property type="project" value="TreeGrafter"/>
</dbReference>
<dbReference type="InterPro" id="IPR036565">
    <property type="entry name" value="Mur-like_cat_sf"/>
</dbReference>
<evidence type="ECO:0000256" key="7">
    <source>
        <dbReference type="ARBA" id="ARBA00022840"/>
    </source>
</evidence>
<evidence type="ECO:0000256" key="9">
    <source>
        <dbReference type="ARBA" id="ARBA00030592"/>
    </source>
</evidence>
<organism evidence="14 15">
    <name type="scientific">Zongyangia hominis</name>
    <dbReference type="NCBI Taxonomy" id="2763677"/>
    <lineage>
        <taxon>Bacteria</taxon>
        <taxon>Bacillati</taxon>
        <taxon>Bacillota</taxon>
        <taxon>Clostridia</taxon>
        <taxon>Eubacteriales</taxon>
        <taxon>Oscillospiraceae</taxon>
        <taxon>Zongyangia</taxon>
    </lineage>
</organism>
<comment type="cofactor">
    <cofactor evidence="1">
        <name>Mg(2+)</name>
        <dbReference type="ChEBI" id="CHEBI:18420"/>
    </cofactor>
</comment>
<dbReference type="FunFam" id="3.40.1190.10:FF:000011">
    <property type="entry name" value="Folylpolyglutamate synthase/dihydrofolate synthase"/>
    <property type="match status" value="1"/>
</dbReference>
<dbReference type="GO" id="GO:0005524">
    <property type="term" value="F:ATP binding"/>
    <property type="evidence" value="ECO:0007669"/>
    <property type="project" value="UniProtKB-KW"/>
</dbReference>
<evidence type="ECO:0000256" key="10">
    <source>
        <dbReference type="ARBA" id="ARBA00047493"/>
    </source>
</evidence>
<dbReference type="InterPro" id="IPR013221">
    <property type="entry name" value="Mur_ligase_cen"/>
</dbReference>
<dbReference type="Gene3D" id="3.90.190.20">
    <property type="entry name" value="Mur ligase, C-terminal domain"/>
    <property type="match status" value="1"/>
</dbReference>
<keyword evidence="15" id="KW-1185">Reference proteome</keyword>
<evidence type="ECO:0000256" key="6">
    <source>
        <dbReference type="ARBA" id="ARBA00022741"/>
    </source>
</evidence>
<dbReference type="EMBL" id="JACRTC010000002">
    <property type="protein sequence ID" value="MBC8570215.1"/>
    <property type="molecule type" value="Genomic_DNA"/>
</dbReference>
<dbReference type="PIRSF" id="PIRSF001563">
    <property type="entry name" value="Folylpolyglu_synth"/>
    <property type="match status" value="1"/>
</dbReference>
<dbReference type="GO" id="GO:0008841">
    <property type="term" value="F:dihydrofolate synthase activity"/>
    <property type="evidence" value="ECO:0007669"/>
    <property type="project" value="TreeGrafter"/>
</dbReference>
<protein>
    <recommendedName>
        <fullName evidence="3">tetrahydrofolate synthase</fullName>
        <ecNumber evidence="3">6.3.2.17</ecNumber>
    </recommendedName>
    <alternativeName>
        <fullName evidence="9">Tetrahydrofolylpolyglutamate synthase</fullName>
    </alternativeName>
</protein>
<dbReference type="SUPFAM" id="SSF53623">
    <property type="entry name" value="MurD-like peptide ligases, catalytic domain"/>
    <property type="match status" value="1"/>
</dbReference>
<dbReference type="PANTHER" id="PTHR11136">
    <property type="entry name" value="FOLYLPOLYGLUTAMATE SYNTHASE-RELATED"/>
    <property type="match status" value="1"/>
</dbReference>
<accession>A0A926E968</accession>
<evidence type="ECO:0000259" key="12">
    <source>
        <dbReference type="Pfam" id="PF02875"/>
    </source>
</evidence>
<dbReference type="InterPro" id="IPR004101">
    <property type="entry name" value="Mur_ligase_C"/>
</dbReference>
<keyword evidence="8" id="KW-0460">Magnesium</keyword>
<dbReference type="SUPFAM" id="SSF53244">
    <property type="entry name" value="MurD-like peptide ligases, peptide-binding domain"/>
    <property type="match status" value="1"/>
</dbReference>
<evidence type="ECO:0000259" key="13">
    <source>
        <dbReference type="Pfam" id="PF08245"/>
    </source>
</evidence>
<comment type="catalytic activity">
    <reaction evidence="10">
        <text>(6S)-5,6,7,8-tetrahydrofolyl-(gamma-L-Glu)(n) + L-glutamate + ATP = (6S)-5,6,7,8-tetrahydrofolyl-(gamma-L-Glu)(n+1) + ADP + phosphate + H(+)</text>
        <dbReference type="Rhea" id="RHEA:10580"/>
        <dbReference type="Rhea" id="RHEA-COMP:14738"/>
        <dbReference type="Rhea" id="RHEA-COMP:14740"/>
        <dbReference type="ChEBI" id="CHEBI:15378"/>
        <dbReference type="ChEBI" id="CHEBI:29985"/>
        <dbReference type="ChEBI" id="CHEBI:30616"/>
        <dbReference type="ChEBI" id="CHEBI:43474"/>
        <dbReference type="ChEBI" id="CHEBI:141005"/>
        <dbReference type="ChEBI" id="CHEBI:456216"/>
        <dbReference type="EC" id="6.3.2.17"/>
    </reaction>
</comment>
<comment type="similarity">
    <text evidence="2 11">Belongs to the folylpolyglutamate synthase family.</text>
</comment>
<feature type="domain" description="Mur ligase C-terminal" evidence="12">
    <location>
        <begin position="294"/>
        <end position="411"/>
    </location>
</feature>
<proteinExistence type="inferred from homology"/>
<keyword evidence="7 11" id="KW-0067">ATP-binding</keyword>
<comment type="caution">
    <text evidence="14">The sequence shown here is derived from an EMBL/GenBank/DDBJ whole genome shotgun (WGS) entry which is preliminary data.</text>
</comment>
<dbReference type="InterPro" id="IPR001645">
    <property type="entry name" value="Folylpolyglutamate_synth"/>
</dbReference>
<dbReference type="Gene3D" id="3.40.1190.10">
    <property type="entry name" value="Mur-like, catalytic domain"/>
    <property type="match status" value="1"/>
</dbReference>
<name>A0A926E968_9FIRM</name>
<evidence type="ECO:0000313" key="15">
    <source>
        <dbReference type="Proteomes" id="UP000660861"/>
    </source>
</evidence>
<keyword evidence="4 11" id="KW-0436">Ligase</keyword>
<reference evidence="14" key="1">
    <citation type="submission" date="2020-08" db="EMBL/GenBank/DDBJ databases">
        <title>Genome public.</title>
        <authorList>
            <person name="Liu C."/>
            <person name="Sun Q."/>
        </authorList>
    </citation>
    <scope>NUCLEOTIDE SEQUENCE</scope>
    <source>
        <strain evidence="14">NSJ-54</strain>
    </source>
</reference>
<dbReference type="EC" id="6.3.2.17" evidence="3"/>
<dbReference type="Pfam" id="PF08245">
    <property type="entry name" value="Mur_ligase_M"/>
    <property type="match status" value="1"/>
</dbReference>
<dbReference type="AlphaFoldDB" id="A0A926E968"/>
<keyword evidence="5" id="KW-0479">Metal-binding</keyword>